<keyword evidence="2" id="KW-1185">Reference proteome</keyword>
<dbReference type="Proteomes" id="UP000240865">
    <property type="component" value="Segment"/>
</dbReference>
<evidence type="ECO:0000313" key="2">
    <source>
        <dbReference type="Proteomes" id="UP000240865"/>
    </source>
</evidence>
<evidence type="ECO:0000313" key="1">
    <source>
        <dbReference type="EMBL" id="AUS03446.1"/>
    </source>
</evidence>
<sequence>MKNQMYDFKAARRRIEELKLIYRLNKKSHQEDGTWDWWLTAQIEEIEKEIHKNRTAVLHDDRSAKKKVYPIIPQWGRGAQ</sequence>
<accession>A0A2I7SC43</accession>
<dbReference type="EMBL" id="MG727697">
    <property type="protein sequence ID" value="AUS03446.1"/>
    <property type="molecule type" value="Genomic_DNA"/>
</dbReference>
<organism evidence="1 2">
    <name type="scientific">Paenibacillus phage Dragolir</name>
    <dbReference type="NCBI Taxonomy" id="2070190"/>
    <lineage>
        <taxon>Viruses</taxon>
        <taxon>Duplodnaviria</taxon>
        <taxon>Heunggongvirae</taxon>
        <taxon>Uroviricota</taxon>
        <taxon>Caudoviricetes</taxon>
        <taxon>Gochnauervirinae</taxon>
        <taxon>Dragolirvirus</taxon>
        <taxon>Dragolirvirus dragolir</taxon>
    </lineage>
</organism>
<gene>
    <name evidence="1" type="ORF">DRAGOLIR_46</name>
</gene>
<protein>
    <submittedName>
        <fullName evidence="1">Uncharacterized protein</fullName>
    </submittedName>
</protein>
<proteinExistence type="predicted"/>
<reference evidence="1 2" key="1">
    <citation type="submission" date="2017-12" db="EMBL/GenBank/DDBJ databases">
        <authorList>
            <person name="Hurst M.R.H."/>
        </authorList>
    </citation>
    <scope>NUCLEOTIDE SEQUENCE [LARGE SCALE GENOMIC DNA]</scope>
</reference>
<name>A0A2I7SC43_9CAUD</name>